<keyword evidence="2" id="KW-1185">Reference proteome</keyword>
<dbReference type="EMBL" id="JAKOGI010002106">
    <property type="protein sequence ID" value="KAJ8422920.1"/>
    <property type="molecule type" value="Genomic_DNA"/>
</dbReference>
<protein>
    <submittedName>
        <fullName evidence="1">Uncharacterized protein</fullName>
    </submittedName>
</protein>
<evidence type="ECO:0000313" key="1">
    <source>
        <dbReference type="EMBL" id="KAJ8422920.1"/>
    </source>
</evidence>
<accession>A0A9Q1GLT3</accession>
<organism evidence="1 2">
    <name type="scientific">Carnegiea gigantea</name>
    <dbReference type="NCBI Taxonomy" id="171969"/>
    <lineage>
        <taxon>Eukaryota</taxon>
        <taxon>Viridiplantae</taxon>
        <taxon>Streptophyta</taxon>
        <taxon>Embryophyta</taxon>
        <taxon>Tracheophyta</taxon>
        <taxon>Spermatophyta</taxon>
        <taxon>Magnoliopsida</taxon>
        <taxon>eudicotyledons</taxon>
        <taxon>Gunneridae</taxon>
        <taxon>Pentapetalae</taxon>
        <taxon>Caryophyllales</taxon>
        <taxon>Cactineae</taxon>
        <taxon>Cactaceae</taxon>
        <taxon>Cactoideae</taxon>
        <taxon>Echinocereeae</taxon>
        <taxon>Carnegiea</taxon>
    </lineage>
</organism>
<proteinExistence type="predicted"/>
<name>A0A9Q1GLT3_9CARY</name>
<gene>
    <name evidence="1" type="ORF">Cgig2_010430</name>
</gene>
<sequence>MKADVSVTLGIPIGPKKLVEGKNYDFAEKYGALFDCWRRRWSIPFGAPKRGFPTAIGGTNAKAQKRMNNEEKMDGMFGRGVIRVTLSYDNVVQVADADLEQYFQDLKSRSSQSYDLPTYFLLDRELSYEQYFVVNDICFGGFWAISTTVIPKRLGIWLLENYDDCAGFLKLLILMIL</sequence>
<evidence type="ECO:0000313" key="2">
    <source>
        <dbReference type="Proteomes" id="UP001153076"/>
    </source>
</evidence>
<reference evidence="1" key="1">
    <citation type="submission" date="2022-04" db="EMBL/GenBank/DDBJ databases">
        <title>Carnegiea gigantea Genome sequencing and assembly v2.</title>
        <authorList>
            <person name="Copetti D."/>
            <person name="Sanderson M.J."/>
            <person name="Burquez A."/>
            <person name="Wojciechowski M.F."/>
        </authorList>
    </citation>
    <scope>NUCLEOTIDE SEQUENCE</scope>
    <source>
        <strain evidence="1">SGP5-SGP5p</strain>
        <tissue evidence="1">Aerial part</tissue>
    </source>
</reference>
<dbReference type="AlphaFoldDB" id="A0A9Q1GLT3"/>
<dbReference type="Proteomes" id="UP001153076">
    <property type="component" value="Unassembled WGS sequence"/>
</dbReference>
<dbReference type="OrthoDB" id="665719at2759"/>
<comment type="caution">
    <text evidence="1">The sequence shown here is derived from an EMBL/GenBank/DDBJ whole genome shotgun (WGS) entry which is preliminary data.</text>
</comment>